<organism evidence="1 2">
    <name type="scientific">Melia azedarach</name>
    <name type="common">Chinaberry tree</name>
    <dbReference type="NCBI Taxonomy" id="155640"/>
    <lineage>
        <taxon>Eukaryota</taxon>
        <taxon>Viridiplantae</taxon>
        <taxon>Streptophyta</taxon>
        <taxon>Embryophyta</taxon>
        <taxon>Tracheophyta</taxon>
        <taxon>Spermatophyta</taxon>
        <taxon>Magnoliopsida</taxon>
        <taxon>eudicotyledons</taxon>
        <taxon>Gunneridae</taxon>
        <taxon>Pentapetalae</taxon>
        <taxon>rosids</taxon>
        <taxon>malvids</taxon>
        <taxon>Sapindales</taxon>
        <taxon>Meliaceae</taxon>
        <taxon>Melia</taxon>
    </lineage>
</organism>
<accession>A0ACC1Y370</accession>
<dbReference type="Proteomes" id="UP001164539">
    <property type="component" value="Chromosome 6"/>
</dbReference>
<dbReference type="EMBL" id="CM051399">
    <property type="protein sequence ID" value="KAJ4717454.1"/>
    <property type="molecule type" value="Genomic_DNA"/>
</dbReference>
<evidence type="ECO:0000313" key="1">
    <source>
        <dbReference type="EMBL" id="KAJ4717454.1"/>
    </source>
</evidence>
<gene>
    <name evidence="1" type="ORF">OWV82_012329</name>
</gene>
<sequence length="117" mass="14128">MGNSFGTRSRRGLRSNAKTKRTRQQRELQELEHYLYSRRRVYEPDDDLGRYYINEPSENSVRYGKHISSANKDQTYYENESTVKFQQYIFSCFADFFLIYINFMIFMFVVAAVEEIR</sequence>
<protein>
    <submittedName>
        <fullName evidence="1">Uncharacterized protein</fullName>
    </submittedName>
</protein>
<name>A0ACC1Y370_MELAZ</name>
<reference evidence="1 2" key="1">
    <citation type="journal article" date="2023" name="Science">
        <title>Complex scaffold remodeling in plant triterpene biosynthesis.</title>
        <authorList>
            <person name="De La Pena R."/>
            <person name="Hodgson H."/>
            <person name="Liu J.C."/>
            <person name="Stephenson M.J."/>
            <person name="Martin A.C."/>
            <person name="Owen C."/>
            <person name="Harkess A."/>
            <person name="Leebens-Mack J."/>
            <person name="Jimenez L.E."/>
            <person name="Osbourn A."/>
            <person name="Sattely E.S."/>
        </authorList>
    </citation>
    <scope>NUCLEOTIDE SEQUENCE [LARGE SCALE GENOMIC DNA]</scope>
    <source>
        <strain evidence="2">cv. JPN11</strain>
        <tissue evidence="1">Leaf</tissue>
    </source>
</reference>
<evidence type="ECO:0000313" key="2">
    <source>
        <dbReference type="Proteomes" id="UP001164539"/>
    </source>
</evidence>
<keyword evidence="2" id="KW-1185">Reference proteome</keyword>
<comment type="caution">
    <text evidence="1">The sequence shown here is derived from an EMBL/GenBank/DDBJ whole genome shotgun (WGS) entry which is preliminary data.</text>
</comment>
<proteinExistence type="predicted"/>